<keyword evidence="4" id="KW-1185">Reference proteome</keyword>
<evidence type="ECO:0000256" key="2">
    <source>
        <dbReference type="ARBA" id="ARBA00023163"/>
    </source>
</evidence>
<reference evidence="3" key="1">
    <citation type="journal article" date="2019" name="Emerg. Microbes Infect.">
        <title>Comprehensive subspecies identification of 175 nontuberculous mycobacteria species based on 7547 genomic profiles.</title>
        <authorList>
            <person name="Matsumoto Y."/>
            <person name="Kinjo T."/>
            <person name="Motooka D."/>
            <person name="Nabeya D."/>
            <person name="Jung N."/>
            <person name="Uechi K."/>
            <person name="Horii T."/>
            <person name="Iida T."/>
            <person name="Fujita J."/>
            <person name="Nakamura S."/>
        </authorList>
    </citation>
    <scope>NUCLEOTIDE SEQUENCE [LARGE SCALE GENOMIC DNA]</scope>
    <source>
        <strain evidence="3">JCM 13671</strain>
    </source>
</reference>
<evidence type="ECO:0000313" key="3">
    <source>
        <dbReference type="EMBL" id="BBZ35162.1"/>
    </source>
</evidence>
<dbReference type="RefSeq" id="WP_085149557.1">
    <property type="nucleotide sequence ID" value="NZ_AP022612.1"/>
</dbReference>
<dbReference type="Proteomes" id="UP000466931">
    <property type="component" value="Chromosome"/>
</dbReference>
<reference evidence="3" key="2">
    <citation type="submission" date="2020-02" db="EMBL/GenBank/DDBJ databases">
        <authorList>
            <person name="Matsumoto Y."/>
            <person name="Motooka D."/>
            <person name="Nakamura S."/>
        </authorList>
    </citation>
    <scope>NUCLEOTIDE SEQUENCE</scope>
    <source>
        <strain evidence="3">JCM 13671</strain>
    </source>
</reference>
<proteinExistence type="predicted"/>
<dbReference type="OrthoDB" id="5242431at2"/>
<evidence type="ECO:0000313" key="4">
    <source>
        <dbReference type="Proteomes" id="UP000466931"/>
    </source>
</evidence>
<sequence length="252" mass="26129">MTADVGAQGTGADPYELWDAAYVLGSLSTAQRHEYERHLAGCAGCREAVSAISGMPALLALLDRDAVAAAGDCGTVMAAPPLPERLLDNLLARVQARRHRIRLATAAVATVAAVALLLAVFVTLRSGVFGAGDSGAGNIVQAMPMTPVVASEYEATVALSSRDWGTHIQLECTYHSWAADSNGHSDDDGDTGDTLAMVAVGRDGSQTRLATWRALPAATALPSASTSMPMEQIASVQIVSADTGDVLLQRTL</sequence>
<accession>A0A7I7Y294</accession>
<name>A0A7I7Y294_9MYCO</name>
<organism evidence="3 4">
    <name type="scientific">Mycolicibacterium confluentis</name>
    <dbReference type="NCBI Taxonomy" id="28047"/>
    <lineage>
        <taxon>Bacteria</taxon>
        <taxon>Bacillati</taxon>
        <taxon>Actinomycetota</taxon>
        <taxon>Actinomycetes</taxon>
        <taxon>Mycobacteriales</taxon>
        <taxon>Mycobacteriaceae</taxon>
        <taxon>Mycolicibacterium</taxon>
    </lineage>
</organism>
<dbReference type="Pfam" id="PF13490">
    <property type="entry name" value="zf-HC2"/>
    <property type="match status" value="1"/>
</dbReference>
<protein>
    <submittedName>
        <fullName evidence="3">Anti-sigma-L factor RslA</fullName>
    </submittedName>
</protein>
<dbReference type="InterPro" id="IPR041916">
    <property type="entry name" value="Anti_sigma_zinc_sf"/>
</dbReference>
<dbReference type="Gene3D" id="1.10.10.1320">
    <property type="entry name" value="Anti-sigma factor, zinc-finger domain"/>
    <property type="match status" value="1"/>
</dbReference>
<evidence type="ECO:0000256" key="1">
    <source>
        <dbReference type="ARBA" id="ARBA00023015"/>
    </source>
</evidence>
<dbReference type="AlphaFoldDB" id="A0A7I7Y294"/>
<keyword evidence="2" id="KW-0804">Transcription</keyword>
<gene>
    <name evidence="3" type="ORF">MCNF_37670</name>
</gene>
<dbReference type="InterPro" id="IPR027383">
    <property type="entry name" value="Znf_put"/>
</dbReference>
<dbReference type="EMBL" id="AP022612">
    <property type="protein sequence ID" value="BBZ35162.1"/>
    <property type="molecule type" value="Genomic_DNA"/>
</dbReference>
<keyword evidence="1" id="KW-0805">Transcription regulation</keyword>